<dbReference type="Proteomes" id="UP000004756">
    <property type="component" value="Unassembled WGS sequence"/>
</dbReference>
<dbReference type="InterPro" id="IPR015424">
    <property type="entry name" value="PyrdxlP-dep_Trfase"/>
</dbReference>
<evidence type="ECO:0000313" key="1">
    <source>
        <dbReference type="EMBL" id="EEG53240.1"/>
    </source>
</evidence>
<reference evidence="1 2" key="2">
    <citation type="submission" date="2009-02" db="EMBL/GenBank/DDBJ databases">
        <title>Draft genome sequence of Clostridium asparagiforme (DSM 15981).</title>
        <authorList>
            <person name="Sudarsanam P."/>
            <person name="Ley R."/>
            <person name="Guruge J."/>
            <person name="Turnbaugh P.J."/>
            <person name="Mahowald M."/>
            <person name="Liep D."/>
            <person name="Gordon J."/>
        </authorList>
    </citation>
    <scope>NUCLEOTIDE SEQUENCE [LARGE SCALE GENOMIC DNA]</scope>
    <source>
        <strain evidence="1 2">DSM 15981</strain>
    </source>
</reference>
<proteinExistence type="predicted"/>
<dbReference type="GO" id="GO:0004069">
    <property type="term" value="F:L-aspartate:2-oxoglutarate aminotransferase activity"/>
    <property type="evidence" value="ECO:0007669"/>
    <property type="project" value="InterPro"/>
</dbReference>
<comment type="caution">
    <text evidence="1">The sequence shown here is derived from an EMBL/GenBank/DDBJ whole genome shotgun (WGS) entry which is preliminary data.</text>
</comment>
<dbReference type="HOGENOM" id="CLU_635914_0_0_9"/>
<accession>C0D5Z6</accession>
<reference evidence="1 2" key="1">
    <citation type="submission" date="2009-01" db="EMBL/GenBank/DDBJ databases">
        <authorList>
            <person name="Fulton L."/>
            <person name="Clifton S."/>
            <person name="Fulton B."/>
            <person name="Xu J."/>
            <person name="Minx P."/>
            <person name="Pepin K.H."/>
            <person name="Johnson M."/>
            <person name="Bhonagiri V."/>
            <person name="Nash W.E."/>
            <person name="Mardis E.R."/>
            <person name="Wilson R.K."/>
        </authorList>
    </citation>
    <scope>NUCLEOTIDE SEQUENCE [LARGE SCALE GENOMIC DNA]</scope>
    <source>
        <strain evidence="1 2">DSM 15981</strain>
    </source>
</reference>
<organism evidence="1 2">
    <name type="scientific">[Clostridium] asparagiforme DSM 15981</name>
    <dbReference type="NCBI Taxonomy" id="518636"/>
    <lineage>
        <taxon>Bacteria</taxon>
        <taxon>Bacillati</taxon>
        <taxon>Bacillota</taxon>
        <taxon>Clostridia</taxon>
        <taxon>Lachnospirales</taxon>
        <taxon>Lachnospiraceae</taxon>
        <taxon>Enterocloster</taxon>
    </lineage>
</organism>
<keyword evidence="2" id="KW-1185">Reference proteome</keyword>
<dbReference type="Pfam" id="PF12897">
    <property type="entry name" value="Asp_aminotransf"/>
    <property type="match status" value="1"/>
</dbReference>
<protein>
    <recommendedName>
        <fullName evidence="3">Aminotransferase, class I/II</fullName>
    </recommendedName>
</protein>
<sequence>MLGYNAGKCRWCEDKCLYTGNKNGRDDHEEEIMKPYAEMTKEELIALRKELKAQYREMQGKDLRLDMSRGKPSVEQLDLSMGMMDVLSSNDDLTCEDGTDCRNYGVLTGIDEAKELLADMMEVNPDLIIIYGNSSLNVMYDTVSRSMTHGVMGNTPWCKLDKVKFLCPVPGYDRHFAITEYFGIEMINVPMTKDGPDMDMVEELVSTDSAIKGIWCVPKYSNPQGYSYSDETVRRFARLKPAAPDFRIYWDNAYGVHHLYDHDQDHLIEILAECKRAGNPDLVYKFASTSKISFPGSGIACIAASLNNLEDIKRQLKFQTIGHDKVNQLRHVRFFRNIHGMVEHMRRHADIIRPKFEAVEEILERELGGLGIGEWTMPKGGYFISFDSLDGCAKEIVARCKKAGVVMTGAGATYPYGKDPDDRNIRIAPTYPPLGDLITATELFSLCVKLTSVEKLLKTMD</sequence>
<dbReference type="Gene3D" id="3.90.1150.10">
    <property type="entry name" value="Aspartate Aminotransferase, domain 1"/>
    <property type="match status" value="1"/>
</dbReference>
<dbReference type="PANTHER" id="PTHR43799">
    <property type="entry name" value="AMINOTRANSFERASE, PUTATIVE-RELATED"/>
    <property type="match status" value="1"/>
</dbReference>
<evidence type="ECO:0000313" key="2">
    <source>
        <dbReference type="Proteomes" id="UP000004756"/>
    </source>
</evidence>
<dbReference type="PANTHER" id="PTHR43799:SF1">
    <property type="entry name" value="ASPARTATE AMINOTRANSFERASE"/>
    <property type="match status" value="1"/>
</dbReference>
<dbReference type="EMBL" id="ACCJ01000387">
    <property type="protein sequence ID" value="EEG53240.1"/>
    <property type="molecule type" value="Genomic_DNA"/>
</dbReference>
<dbReference type="InterPro" id="IPR015421">
    <property type="entry name" value="PyrdxlP-dep_Trfase_major"/>
</dbReference>
<dbReference type="Gene3D" id="3.40.640.10">
    <property type="entry name" value="Type I PLP-dependent aspartate aminotransferase-like (Major domain)"/>
    <property type="match status" value="1"/>
</dbReference>
<evidence type="ECO:0008006" key="3">
    <source>
        <dbReference type="Google" id="ProtNLM"/>
    </source>
</evidence>
<dbReference type="InterPro" id="IPR015422">
    <property type="entry name" value="PyrdxlP-dep_Trfase_small"/>
</dbReference>
<gene>
    <name evidence="1" type="ORF">CLOSTASPAR_04692</name>
</gene>
<dbReference type="AlphaFoldDB" id="C0D5Z6"/>
<name>C0D5Z6_9FIRM</name>
<dbReference type="InterPro" id="IPR024551">
    <property type="entry name" value="AspAT_Ic"/>
</dbReference>
<dbReference type="SUPFAM" id="SSF53383">
    <property type="entry name" value="PLP-dependent transferases"/>
    <property type="match status" value="1"/>
</dbReference>